<feature type="binding site" evidence="14">
    <location>
        <position position="900"/>
    </location>
    <ligand>
        <name>a protein</name>
        <dbReference type="ChEBI" id="CHEBI:16541"/>
    </ligand>
    <ligandPart>
        <name>C-terminal Xaa-(2S)-2-hydroxyglycine residue</name>
        <dbReference type="ChEBI" id="CHEBI:142768"/>
    </ligandPart>
</feature>
<keyword evidence="15" id="KW-0106">Calcium</keyword>
<evidence type="ECO:0000256" key="2">
    <source>
        <dbReference type="ARBA" id="ARBA00006026"/>
    </source>
</evidence>
<dbReference type="GO" id="GO:0004504">
    <property type="term" value="F:peptidylglycine monooxygenase activity"/>
    <property type="evidence" value="ECO:0007669"/>
    <property type="project" value="UniProtKB-EC"/>
</dbReference>
<dbReference type="PANTHER" id="PTHR10680:SF14">
    <property type="entry name" value="PEPTIDYL-GLYCINE ALPHA-AMIDATING MONOOXYGENASE"/>
    <property type="match status" value="1"/>
</dbReference>
<keyword evidence="20" id="KW-1133">Transmembrane helix</keyword>
<dbReference type="GO" id="GO:0004598">
    <property type="term" value="F:peptidylamidoglycolate lyase activity"/>
    <property type="evidence" value="ECO:0007669"/>
    <property type="project" value="UniProtKB-EC"/>
</dbReference>
<dbReference type="InterPro" id="IPR000720">
    <property type="entry name" value="PHM/PAL"/>
</dbReference>
<comment type="cofactor">
    <cofactor evidence="15">
        <name>Cu(2+)</name>
        <dbReference type="ChEBI" id="CHEBI:29036"/>
    </cofactor>
    <text evidence="15">Binds 2 Cu(2+) ions per subunit.</text>
</comment>
<dbReference type="Proteomes" id="UP000663868">
    <property type="component" value="Unassembled WGS sequence"/>
</dbReference>
<feature type="region of interest" description="Disordered" evidence="19">
    <location>
        <begin position="296"/>
        <end position="315"/>
    </location>
</feature>
<dbReference type="InterPro" id="IPR043145">
    <property type="entry name" value="Znf_ZZ_sf"/>
</dbReference>
<keyword evidence="11" id="KW-0456">Lyase</keyword>
<dbReference type="InterPro" id="IPR024548">
    <property type="entry name" value="Cu2_monoox_C"/>
</dbReference>
<dbReference type="Gene3D" id="3.30.60.90">
    <property type="match status" value="1"/>
</dbReference>
<feature type="binding site" evidence="15">
    <location>
        <position position="1159"/>
    </location>
    <ligand>
        <name>Ca(2+)</name>
        <dbReference type="ChEBI" id="CHEBI:29108"/>
        <note>structural</note>
    </ligand>
</feature>
<keyword evidence="7 17" id="KW-0863">Zinc-finger</keyword>
<feature type="repeat" description="NHL" evidence="18">
    <location>
        <begin position="943"/>
        <end position="977"/>
    </location>
</feature>
<evidence type="ECO:0000256" key="17">
    <source>
        <dbReference type="PROSITE-ProRule" id="PRU00228"/>
    </source>
</evidence>
<evidence type="ECO:0000256" key="3">
    <source>
        <dbReference type="ARBA" id="ARBA00010263"/>
    </source>
</evidence>
<feature type="disulfide bond" evidence="16">
    <location>
        <begin position="688"/>
        <end position="709"/>
    </location>
</feature>
<dbReference type="PRINTS" id="PR00790">
    <property type="entry name" value="PAMONOXGNASE"/>
</dbReference>
<feature type="binding site" evidence="15">
    <location>
        <position position="708"/>
    </location>
    <ligand>
        <name>Cu(2+)</name>
        <dbReference type="ChEBI" id="CHEBI:29036"/>
        <label>1</label>
        <note>catalytic</note>
    </ligand>
</feature>
<keyword evidence="5" id="KW-0732">Signal</keyword>
<dbReference type="GO" id="GO:0008270">
    <property type="term" value="F:zinc ion binding"/>
    <property type="evidence" value="ECO:0007669"/>
    <property type="project" value="UniProtKB-KW"/>
</dbReference>
<feature type="binding site" evidence="14">
    <location>
        <position position="1019"/>
    </location>
    <ligand>
        <name>a protein</name>
        <dbReference type="ChEBI" id="CHEBI:16541"/>
    </ligand>
    <ligandPart>
        <name>C-terminal Xaa-(2S)-2-hydroxyglycine residue</name>
        <dbReference type="ChEBI" id="CHEBI:142768"/>
    </ligandPart>
</feature>
<feature type="binding site" evidence="15">
    <location>
        <position position="1060"/>
    </location>
    <ligand>
        <name>Zn(2+)</name>
        <dbReference type="ChEBI" id="CHEBI:29105"/>
        <note>catalytic</note>
    </ligand>
</feature>
<feature type="binding site" evidence="15">
    <location>
        <position position="953"/>
    </location>
    <ligand>
        <name>Ca(2+)</name>
        <dbReference type="ChEBI" id="CHEBI:29108"/>
        <note>structural</note>
    </ligand>
</feature>
<feature type="disulfide bond" evidence="16">
    <location>
        <begin position="499"/>
        <end position="515"/>
    </location>
</feature>
<evidence type="ECO:0000313" key="23">
    <source>
        <dbReference type="Proteomes" id="UP000663868"/>
    </source>
</evidence>
<dbReference type="InterPro" id="IPR000433">
    <property type="entry name" value="Znf_ZZ"/>
</dbReference>
<feature type="disulfide bond" evidence="16">
    <location>
        <begin position="1000"/>
        <end position="1020"/>
    </location>
</feature>
<feature type="binding site" evidence="15">
    <location>
        <position position="621"/>
    </location>
    <ligand>
        <name>Cu(2+)</name>
        <dbReference type="ChEBI" id="CHEBI:29036"/>
        <label>1</label>
        <note>catalytic</note>
    </ligand>
</feature>
<evidence type="ECO:0000256" key="12">
    <source>
        <dbReference type="ARBA" id="ARBA00023268"/>
    </source>
</evidence>
<keyword evidence="15" id="KW-0186">Copper</keyword>
<accession>A0A818RMM1</accession>
<dbReference type="PROSITE" id="PS50135">
    <property type="entry name" value="ZF_ZZ_2"/>
    <property type="match status" value="1"/>
</dbReference>
<feature type="disulfide bond" evidence="16">
    <location>
        <begin position="606"/>
        <end position="732"/>
    </location>
</feature>
<dbReference type="InterPro" id="IPR008977">
    <property type="entry name" value="PHM/PNGase_F_dom_sf"/>
</dbReference>
<organism evidence="22 23">
    <name type="scientific">Adineta steineri</name>
    <dbReference type="NCBI Taxonomy" id="433720"/>
    <lineage>
        <taxon>Eukaryota</taxon>
        <taxon>Metazoa</taxon>
        <taxon>Spiralia</taxon>
        <taxon>Gnathifera</taxon>
        <taxon>Rotifera</taxon>
        <taxon>Eurotatoria</taxon>
        <taxon>Bdelloidea</taxon>
        <taxon>Adinetida</taxon>
        <taxon>Adinetidae</taxon>
        <taxon>Adineta</taxon>
    </lineage>
</organism>
<dbReference type="InterPro" id="IPR000323">
    <property type="entry name" value="Cu2_ascorb_mOase_N"/>
</dbReference>
<evidence type="ECO:0000256" key="15">
    <source>
        <dbReference type="PIRSR" id="PIRSR600720-2"/>
    </source>
</evidence>
<gene>
    <name evidence="22" type="ORF">KXQ929_LOCUS7894</name>
</gene>
<evidence type="ECO:0000256" key="5">
    <source>
        <dbReference type="ARBA" id="ARBA00022729"/>
    </source>
</evidence>
<evidence type="ECO:0000256" key="4">
    <source>
        <dbReference type="ARBA" id="ARBA00022723"/>
    </source>
</evidence>
<evidence type="ECO:0000256" key="13">
    <source>
        <dbReference type="ARBA" id="ARBA00048431"/>
    </source>
</evidence>
<dbReference type="Gene3D" id="2.120.10.30">
    <property type="entry name" value="TolB, C-terminal domain"/>
    <property type="match status" value="1"/>
</dbReference>
<dbReference type="Pfam" id="PF03712">
    <property type="entry name" value="Cu2_monoox_C"/>
    <property type="match status" value="1"/>
</dbReference>
<dbReference type="GO" id="GO:0005507">
    <property type="term" value="F:copper ion binding"/>
    <property type="evidence" value="ECO:0007669"/>
    <property type="project" value="InterPro"/>
</dbReference>
<feature type="disulfide bond" evidence="16">
    <location>
        <begin position="1072"/>
        <end position="1083"/>
    </location>
</feature>
<dbReference type="Gene3D" id="2.60.120.310">
    <property type="entry name" value="Copper type II, ascorbate-dependent monooxygenase, N-terminal domain"/>
    <property type="match status" value="1"/>
</dbReference>
<evidence type="ECO:0000256" key="10">
    <source>
        <dbReference type="ARBA" id="ARBA00023180"/>
    </source>
</evidence>
<feature type="binding site" evidence="15">
    <location>
        <position position="492"/>
    </location>
    <ligand>
        <name>Cu(2+)</name>
        <dbReference type="ChEBI" id="CHEBI:29036"/>
        <label>1</label>
        <note>catalytic</note>
    </ligand>
</feature>
<dbReference type="InterPro" id="IPR014784">
    <property type="entry name" value="Cu2_ascorb_mOase-like_C"/>
</dbReference>
<proteinExistence type="inferred from homology"/>
<sequence length="1325" mass="149201">MSAHEGVSCDACGKSNFRSKRFKCLICYDYDLCSTCYEQGETSSNHTAEHPMQCILTRQDFELYYHGERCTADQPQSLTCPFCGDMGLAFPFLNESSSSNNNNNNNNTQNGDILQHLQIKHADYQQSQEVICPICASMSNGEPNLVTADLISHIANDHQQSQVSTPSSAGGRTNYLRQSLSTRDYDFGIGAALRGSFRRGSSRAPTRRGTLGRGGGSVNQHFVVDTSSGLSTVGSGGHDPIADLLTQLSTVRRLAAANNNGTNTNSSLPPPTANTINLQAFTRQQYERERLRAIGRSHHHQHHQSHHSQQSTSTSNNILSAENDLFDTLFSTNHLIDPFISSNTSDQTWTHIVVPQPSTSEQQSQNLSLMKNPIITNTESDPSLLRRICDESCSSPQQNATVVQSLKTITEMNIFNFGTITVHKFVIILVIVIDCTYSTSIPNKNDFFTINVTMKDYQTTQEDQYAYVQYKLPDEELTIVGYSPLTNMNSVHHMLTYACAKPGTNKQFWTAGATCDGEQMIIHGWARNAPALTLPEDVGFAVGRNTPYKYIVVNLHYLSILKNDNSGNQLIMSHTPRKYLAGVMLTGTSQIHLRPNTHTIRTPFSCQYDGPPISIFAARVHTHKWGSKYIYYLLFIFCFVAGRVNSLYRVRDGKISQIVKSDPQWPQSFYPITAAVEIKSGDYIVGQCVYDNNDNRVIEVGSTHNDEMCNIYVMYSYKPSRKSDDSSPSEMCWDNEFSQISSLIPPDSVVPPLKIADIGEANNGDGHHAHAEHAMNPLSGLEKEISNDDDQSYEDYIDEVENMRHRDKEPDNYDTKKILSHLGLPDYEYVDAHNYDYLLPSHLTYGKEQTVKLHNAKLMSSNLYTNTENWPDVKTLPVELGEIGGIALNNANNELIVFHRGSRKWEYKYFNEYRFRNEKYGPIEEDVLIHIDTRTGETKYRWGAKMFYMPHGLTIDHEGNFWVTDIAMHQVFMFKPNDLTHPALTVGEMFQSGSGPSQLCRPADVAVLKNGDFFIADGYCNSRIIKFNRKGEYIMEWGSEMTGQRDSDGYPLPNEWNIVHSIALNEDAQLLCGADRENFRIQCFNSNTGEFQRQIRIEKQDTIGAIYAIEFAPNTNGTILFAVTGGVQTLKKKVYMIDAQNGEVLTSFDSNPPLNAPHDITVSANAREIYVGELASIPANALHKFQISKLKDLPSQTYSRRNYLNDKNFRISLIIMAAFAFPVLIAIIVGCCIRIRNMRKLNHLNSYITDAKANRNDRSSVFGNWMNRRQGFERLEQFSDGENEPLDNNIDNDSSDETITIPSKQQGTAMNKTNNTNLFKINENL</sequence>
<dbReference type="Pfam" id="PF01082">
    <property type="entry name" value="Cu2_monooxygen"/>
    <property type="match status" value="1"/>
</dbReference>
<comment type="catalytic activity">
    <reaction evidence="1">
        <text>a [peptide]-C-terminal (2S)-2-hydroxyglycine = a [peptide]-C-terminal amide + glyoxylate</text>
        <dbReference type="Rhea" id="RHEA:20924"/>
        <dbReference type="Rhea" id="RHEA-COMP:13485"/>
        <dbReference type="Rhea" id="RHEA-COMP:15321"/>
        <dbReference type="ChEBI" id="CHEBI:36655"/>
        <dbReference type="ChEBI" id="CHEBI:137001"/>
        <dbReference type="ChEBI" id="CHEBI:142768"/>
        <dbReference type="EC" id="4.3.2.5"/>
    </reaction>
</comment>
<feature type="binding site" evidence="15">
    <location>
        <position position="556"/>
    </location>
    <ligand>
        <name>Cu(2+)</name>
        <dbReference type="ChEBI" id="CHEBI:29036"/>
        <label>1</label>
        <note>catalytic</note>
    </ligand>
</feature>
<protein>
    <recommendedName>
        <fullName evidence="21">ZZ-type domain-containing protein</fullName>
    </recommendedName>
</protein>
<dbReference type="PROSITE" id="PS01357">
    <property type="entry name" value="ZF_ZZ_1"/>
    <property type="match status" value="1"/>
</dbReference>
<evidence type="ECO:0000256" key="16">
    <source>
        <dbReference type="PIRSR" id="PIRSR600720-3"/>
    </source>
</evidence>
<dbReference type="SUPFAM" id="SSF63829">
    <property type="entry name" value="Calcium-dependent phosphotriesterase"/>
    <property type="match status" value="1"/>
</dbReference>
<evidence type="ECO:0000259" key="21">
    <source>
        <dbReference type="PROSITE" id="PS50135"/>
    </source>
</evidence>
<name>A0A818RMM1_9BILA</name>
<dbReference type="InterPro" id="IPR011042">
    <property type="entry name" value="6-blade_b-propeller_TolB-like"/>
</dbReference>
<dbReference type="Gene3D" id="2.60.120.230">
    <property type="match status" value="1"/>
</dbReference>
<evidence type="ECO:0000256" key="1">
    <source>
        <dbReference type="ARBA" id="ARBA00000686"/>
    </source>
</evidence>
<evidence type="ECO:0000313" key="22">
    <source>
        <dbReference type="EMBL" id="CAF3653601.1"/>
    </source>
</evidence>
<keyword evidence="20" id="KW-0812">Transmembrane</keyword>
<comment type="similarity">
    <text evidence="2">In the C-terminal section; belongs to the peptidyl-alpha-hydroxyglycine alpha-amidating lyase family.</text>
</comment>
<dbReference type="PANTHER" id="PTHR10680">
    <property type="entry name" value="PEPTIDYL-GLYCINE ALPHA-AMIDATING MONOOXYGENASE"/>
    <property type="match status" value="1"/>
</dbReference>
<dbReference type="EMBL" id="CAJOBB010000332">
    <property type="protein sequence ID" value="CAF3653601.1"/>
    <property type="molecule type" value="Genomic_DNA"/>
</dbReference>
<reference evidence="22" key="1">
    <citation type="submission" date="2021-02" db="EMBL/GenBank/DDBJ databases">
        <authorList>
            <person name="Nowell W R."/>
        </authorList>
    </citation>
    <scope>NUCLEOTIDE SEQUENCE</scope>
</reference>
<feature type="compositionally biased region" description="Basic residues" evidence="19">
    <location>
        <begin position="296"/>
        <end position="306"/>
    </location>
</feature>
<dbReference type="Pfam" id="PF01436">
    <property type="entry name" value="NHL"/>
    <property type="match status" value="1"/>
</dbReference>
<dbReference type="Pfam" id="PF00569">
    <property type="entry name" value="ZZ"/>
    <property type="match status" value="1"/>
</dbReference>
<dbReference type="SMART" id="SM00291">
    <property type="entry name" value="ZnF_ZZ"/>
    <property type="match status" value="1"/>
</dbReference>
<dbReference type="SUPFAM" id="SSF49742">
    <property type="entry name" value="PHM/PNGase F"/>
    <property type="match status" value="2"/>
</dbReference>
<feature type="region of interest" description="Disordered" evidence="19">
    <location>
        <begin position="198"/>
        <end position="219"/>
    </location>
</feature>
<dbReference type="SUPFAM" id="SSF57850">
    <property type="entry name" value="RING/U-box"/>
    <property type="match status" value="1"/>
</dbReference>
<dbReference type="GO" id="GO:0006518">
    <property type="term" value="P:peptide metabolic process"/>
    <property type="evidence" value="ECO:0007669"/>
    <property type="project" value="InterPro"/>
</dbReference>
<feature type="binding site" evidence="15">
    <location>
        <position position="1158"/>
    </location>
    <ligand>
        <name>Zn(2+)</name>
        <dbReference type="ChEBI" id="CHEBI:29105"/>
        <note>catalytic</note>
    </ligand>
</feature>
<dbReference type="CDD" id="cd02338">
    <property type="entry name" value="ZZ_PCMF_like"/>
    <property type="match status" value="1"/>
</dbReference>
<evidence type="ECO:0000256" key="20">
    <source>
        <dbReference type="SAM" id="Phobius"/>
    </source>
</evidence>
<feature type="binding site" evidence="15">
    <location>
        <position position="951"/>
    </location>
    <ligand>
        <name>Zn(2+)</name>
        <dbReference type="ChEBI" id="CHEBI:29105"/>
        <note>catalytic</note>
    </ligand>
</feature>
<dbReference type="InterPro" id="IPR036939">
    <property type="entry name" value="Cu2_ascorb_mOase_N_sf"/>
</dbReference>
<comment type="catalytic activity">
    <reaction evidence="13">
        <text>a [peptide]-C-terminal glycine + 2 L-ascorbate + O2 = a [peptide]-C-terminal (2S)-2-hydroxyglycine + 2 monodehydro-L-ascorbate radical + H2O</text>
        <dbReference type="Rhea" id="RHEA:21452"/>
        <dbReference type="Rhea" id="RHEA-COMP:13486"/>
        <dbReference type="Rhea" id="RHEA-COMP:15321"/>
        <dbReference type="ChEBI" id="CHEBI:15377"/>
        <dbReference type="ChEBI" id="CHEBI:15379"/>
        <dbReference type="ChEBI" id="CHEBI:38290"/>
        <dbReference type="ChEBI" id="CHEBI:59513"/>
        <dbReference type="ChEBI" id="CHEBI:137000"/>
        <dbReference type="ChEBI" id="CHEBI:142768"/>
        <dbReference type="EC" id="1.14.17.3"/>
    </reaction>
</comment>
<keyword evidence="12" id="KW-0511">Multifunctional enzyme</keyword>
<dbReference type="GO" id="GO:0005576">
    <property type="term" value="C:extracellular region"/>
    <property type="evidence" value="ECO:0007669"/>
    <property type="project" value="TreeGrafter"/>
</dbReference>
<evidence type="ECO:0000256" key="14">
    <source>
        <dbReference type="PIRSR" id="PIRSR600720-1"/>
    </source>
</evidence>
<dbReference type="PROSITE" id="PS51125">
    <property type="entry name" value="NHL"/>
    <property type="match status" value="2"/>
</dbReference>
<keyword evidence="4 15" id="KW-0479">Metal-binding</keyword>
<evidence type="ECO:0000256" key="11">
    <source>
        <dbReference type="ARBA" id="ARBA00023239"/>
    </source>
</evidence>
<feature type="transmembrane region" description="Helical" evidence="20">
    <location>
        <begin position="1209"/>
        <end position="1233"/>
    </location>
</feature>
<feature type="binding site" evidence="15">
    <location>
        <position position="493"/>
    </location>
    <ligand>
        <name>Cu(2+)</name>
        <dbReference type="ChEBI" id="CHEBI:29036"/>
        <label>1</label>
        <note>catalytic</note>
    </ligand>
</feature>
<feature type="binding site" evidence="15">
    <location>
        <position position="623"/>
    </location>
    <ligand>
        <name>Cu(2+)</name>
        <dbReference type="ChEBI" id="CHEBI:29036"/>
        <label>1</label>
        <note>catalytic</note>
    </ligand>
</feature>
<feature type="domain" description="ZZ-type" evidence="21">
    <location>
        <begin position="4"/>
        <end position="60"/>
    </location>
</feature>
<comment type="similarity">
    <text evidence="3">In the N-terminal section; belongs to the copper type II ascorbate-dependent monooxygenase family.</text>
</comment>
<dbReference type="InterPro" id="IPR001258">
    <property type="entry name" value="NHL_repeat"/>
</dbReference>
<keyword evidence="8 15" id="KW-0862">Zinc</keyword>
<evidence type="ECO:0000256" key="9">
    <source>
        <dbReference type="ARBA" id="ARBA00023157"/>
    </source>
</evidence>
<evidence type="ECO:0000256" key="19">
    <source>
        <dbReference type="SAM" id="MobiDB-lite"/>
    </source>
</evidence>
<dbReference type="GO" id="GO:0016020">
    <property type="term" value="C:membrane"/>
    <property type="evidence" value="ECO:0007669"/>
    <property type="project" value="InterPro"/>
</dbReference>
<comment type="cofactor">
    <cofactor evidence="15">
        <name>Zn(2+)</name>
        <dbReference type="ChEBI" id="CHEBI:29105"/>
    </cofactor>
    <text evidence="15">Binds one Zn(2+) ion per subunit.</text>
</comment>
<comment type="caution">
    <text evidence="22">The sequence shown here is derived from an EMBL/GenBank/DDBJ whole genome shotgun (WGS) entry which is preliminary data.</text>
</comment>
<keyword evidence="9 16" id="KW-1015">Disulfide bond</keyword>
<evidence type="ECO:0000256" key="8">
    <source>
        <dbReference type="ARBA" id="ARBA00022833"/>
    </source>
</evidence>
<evidence type="ECO:0000256" key="6">
    <source>
        <dbReference type="ARBA" id="ARBA00022737"/>
    </source>
</evidence>
<evidence type="ECO:0000256" key="18">
    <source>
        <dbReference type="PROSITE-ProRule" id="PRU00504"/>
    </source>
</evidence>
<feature type="repeat" description="NHL" evidence="18">
    <location>
        <begin position="991"/>
        <end position="1030"/>
    </location>
</feature>
<evidence type="ECO:0000256" key="7">
    <source>
        <dbReference type="ARBA" id="ARBA00022771"/>
    </source>
</evidence>
<keyword evidence="10" id="KW-0325">Glycoprotein</keyword>
<keyword evidence="6" id="KW-0677">Repeat</keyword>
<feature type="binding site" evidence="14">
    <location>
        <position position="1076"/>
    </location>
    <ligand>
        <name>a protein</name>
        <dbReference type="ChEBI" id="CHEBI:16541"/>
    </ligand>
    <ligandPart>
        <name>C-terminal Xaa-(2S)-2-hydroxyglycine residue</name>
        <dbReference type="ChEBI" id="CHEBI:142768"/>
    </ligandPart>
</feature>
<dbReference type="CDD" id="cd14958">
    <property type="entry name" value="NHL_PAL_like"/>
    <property type="match status" value="1"/>
</dbReference>
<keyword evidence="20" id="KW-0472">Membrane</keyword>